<dbReference type="SUPFAM" id="SSF52096">
    <property type="entry name" value="ClpP/crotonase"/>
    <property type="match status" value="1"/>
</dbReference>
<proteinExistence type="inferred from homology"/>
<dbReference type="InterPro" id="IPR004447">
    <property type="entry name" value="Peptidase_S41A"/>
</dbReference>
<dbReference type="PANTHER" id="PTHR32060">
    <property type="entry name" value="TAIL-SPECIFIC PROTEASE"/>
    <property type="match status" value="1"/>
</dbReference>
<dbReference type="InterPro" id="IPR029045">
    <property type="entry name" value="ClpP/crotonase-like_dom_sf"/>
</dbReference>
<evidence type="ECO:0000313" key="8">
    <source>
        <dbReference type="Proteomes" id="UP000500767"/>
    </source>
</evidence>
<dbReference type="Gene3D" id="3.90.226.10">
    <property type="entry name" value="2-enoyl-CoA Hydratase, Chain A, domain 1"/>
    <property type="match status" value="1"/>
</dbReference>
<dbReference type="GO" id="GO:0004175">
    <property type="term" value="F:endopeptidase activity"/>
    <property type="evidence" value="ECO:0007669"/>
    <property type="project" value="TreeGrafter"/>
</dbReference>
<keyword evidence="4" id="KW-0720">Serine protease</keyword>
<dbReference type="Pfam" id="PF17820">
    <property type="entry name" value="PDZ_6"/>
    <property type="match status" value="1"/>
</dbReference>
<dbReference type="CDD" id="cd07560">
    <property type="entry name" value="Peptidase_S41_CPP"/>
    <property type="match status" value="1"/>
</dbReference>
<protein>
    <submittedName>
        <fullName evidence="7">PDZ domain-containing protein</fullName>
    </submittedName>
</protein>
<sequence length="603" mass="62535">MAVLRLRRPGRRSGTRPTYRNSERIPGSPGSGTRQAPSVSAPDGRVSGGHALKLLKSRLPGPRGRATLLLCVVLACVLAASVPGSAQTIPPPPRQELDTALATGVIQTALTVLQPRTLEPHTAHQLTIWGLNGLTAIDPGLTVEDGSAQPGGTVRLQTPQGTLFSQAAPAADDSAGWARLAVAMAASAWSNSPAIRDVGQQAVIQSFFDELFNHLDPYSRYVAPAPASTERAARSGGTASAGLTLARQGRSIVVASVNANGPAWSAGIAVGMRLLSVDGRSVRGQQPDAVAALLQGDPGSQVTLVLAPPTGRGQTSYPLARAAVPPETVFAFSNGNIVVMRVTGFSADTAQEMSQFLDQATQDQSTDRKPDPHRLRGLIFDLRGNRGGLLQQAVTSVALVLDHGIAVTARGRDPQSNHVWAVQGGDLTFGVPIVVLVDGRTASAAEIMAAALSDHRRAVVVGSSTLGKGLVQTIAQLPDGGELFVTWSRVLAPLGWPLQGLGVIPQVCTSRGQAKLDQQLHDLGDGTFDQRDAVIASRAARSPLPIARILELRASCPAAIGSDADLDAARTLLETPGAYRAALVPMPDAPVAEAGGSAGGIDR</sequence>
<reference evidence="7 8" key="1">
    <citation type="journal article" date="2014" name="World J. Microbiol. Biotechnol.">
        <title>Biodiversity and physiological characteristics of Antarctic and Arctic lichens-associated bacteria.</title>
        <authorList>
            <person name="Lee Y.M."/>
            <person name="Kim E.H."/>
            <person name="Lee H.K."/>
            <person name="Hong S.G."/>
        </authorList>
    </citation>
    <scope>NUCLEOTIDE SEQUENCE [LARGE SCALE GENOMIC DNA]</scope>
    <source>
        <strain evidence="7 8">PAMC 26569</strain>
    </source>
</reference>
<dbReference type="GO" id="GO:0008236">
    <property type="term" value="F:serine-type peptidase activity"/>
    <property type="evidence" value="ECO:0007669"/>
    <property type="project" value="UniProtKB-KW"/>
</dbReference>
<accession>A0A6M8HXD1</accession>
<gene>
    <name evidence="7" type="ORF">HN018_17175</name>
</gene>
<dbReference type="Proteomes" id="UP000500767">
    <property type="component" value="Chromosome"/>
</dbReference>
<keyword evidence="3" id="KW-0378">Hydrolase</keyword>
<dbReference type="SMART" id="SM00228">
    <property type="entry name" value="PDZ"/>
    <property type="match status" value="1"/>
</dbReference>
<dbReference type="PANTHER" id="PTHR32060:SF22">
    <property type="entry name" value="CARBOXYL-TERMINAL-PROCESSING PEPTIDASE 3, CHLOROPLASTIC"/>
    <property type="match status" value="1"/>
</dbReference>
<feature type="compositionally biased region" description="Basic residues" evidence="5">
    <location>
        <begin position="1"/>
        <end position="14"/>
    </location>
</feature>
<dbReference type="GO" id="GO:0006508">
    <property type="term" value="P:proteolysis"/>
    <property type="evidence" value="ECO:0007669"/>
    <property type="project" value="UniProtKB-KW"/>
</dbReference>
<dbReference type="KEGG" id="lck:HN018_17175"/>
<dbReference type="InterPro" id="IPR001478">
    <property type="entry name" value="PDZ"/>
</dbReference>
<feature type="region of interest" description="Disordered" evidence="5">
    <location>
        <begin position="1"/>
        <end position="47"/>
    </location>
</feature>
<dbReference type="PROSITE" id="PS50106">
    <property type="entry name" value="PDZ"/>
    <property type="match status" value="1"/>
</dbReference>
<dbReference type="InterPro" id="IPR036034">
    <property type="entry name" value="PDZ_sf"/>
</dbReference>
<dbReference type="SMART" id="SM00245">
    <property type="entry name" value="TSPc"/>
    <property type="match status" value="1"/>
</dbReference>
<evidence type="ECO:0000256" key="2">
    <source>
        <dbReference type="ARBA" id="ARBA00022670"/>
    </source>
</evidence>
<evidence type="ECO:0000256" key="5">
    <source>
        <dbReference type="SAM" id="MobiDB-lite"/>
    </source>
</evidence>
<evidence type="ECO:0000259" key="6">
    <source>
        <dbReference type="PROSITE" id="PS50106"/>
    </source>
</evidence>
<dbReference type="InterPro" id="IPR005151">
    <property type="entry name" value="Tail-specific_protease"/>
</dbReference>
<comment type="similarity">
    <text evidence="1">Belongs to the peptidase S41A family.</text>
</comment>
<keyword evidence="8" id="KW-1185">Reference proteome</keyword>
<evidence type="ECO:0000256" key="3">
    <source>
        <dbReference type="ARBA" id="ARBA00022801"/>
    </source>
</evidence>
<dbReference type="InterPro" id="IPR041489">
    <property type="entry name" value="PDZ_6"/>
</dbReference>
<dbReference type="EMBL" id="CP053708">
    <property type="protein sequence ID" value="QKE92751.1"/>
    <property type="molecule type" value="Genomic_DNA"/>
</dbReference>
<evidence type="ECO:0000313" key="7">
    <source>
        <dbReference type="EMBL" id="QKE92751.1"/>
    </source>
</evidence>
<dbReference type="AlphaFoldDB" id="A0A6M8HXD1"/>
<dbReference type="Gene3D" id="2.30.42.10">
    <property type="match status" value="1"/>
</dbReference>
<organism evidence="7 8">
    <name type="scientific">Lichenicola cladoniae</name>
    <dbReference type="NCBI Taxonomy" id="1484109"/>
    <lineage>
        <taxon>Bacteria</taxon>
        <taxon>Pseudomonadati</taxon>
        <taxon>Pseudomonadota</taxon>
        <taxon>Alphaproteobacteria</taxon>
        <taxon>Acetobacterales</taxon>
        <taxon>Acetobacteraceae</taxon>
        <taxon>Lichenicola</taxon>
    </lineage>
</organism>
<keyword evidence="2" id="KW-0645">Protease</keyword>
<evidence type="ECO:0000256" key="1">
    <source>
        <dbReference type="ARBA" id="ARBA00009179"/>
    </source>
</evidence>
<dbReference type="Gene3D" id="3.30.750.44">
    <property type="match status" value="1"/>
</dbReference>
<name>A0A6M8HXD1_9PROT</name>
<feature type="domain" description="PDZ" evidence="6">
    <location>
        <begin position="226"/>
        <end position="309"/>
    </location>
</feature>
<dbReference type="Pfam" id="PF03572">
    <property type="entry name" value="Peptidase_S41"/>
    <property type="match status" value="1"/>
</dbReference>
<evidence type="ECO:0000256" key="4">
    <source>
        <dbReference type="ARBA" id="ARBA00022825"/>
    </source>
</evidence>
<dbReference type="SUPFAM" id="SSF50156">
    <property type="entry name" value="PDZ domain-like"/>
    <property type="match status" value="1"/>
</dbReference>